<dbReference type="EC" id="2.7.7.49" evidence="1"/>
<evidence type="ECO:0000313" key="3">
    <source>
        <dbReference type="Ensembl" id="ENSSSCP00025048054.1"/>
    </source>
</evidence>
<feature type="domain" description="Reverse transcriptase" evidence="2">
    <location>
        <begin position="1"/>
        <end position="161"/>
    </location>
</feature>
<dbReference type="Ensembl" id="ENSSSCT00035036400.1">
    <property type="protein sequence ID" value="ENSSSCP00035014477.1"/>
    <property type="gene ID" value="ENSSSCG00035027538.1"/>
</dbReference>
<evidence type="ECO:0000259" key="2">
    <source>
        <dbReference type="PROSITE" id="PS50878"/>
    </source>
</evidence>
<dbReference type="Pfam" id="PF00078">
    <property type="entry name" value="RVT_1"/>
    <property type="match status" value="1"/>
</dbReference>
<dbReference type="Proteomes" id="UP000694571">
    <property type="component" value="Unplaced"/>
</dbReference>
<sequence>MIKTLTKVCIEGTYLNIIKAIYDKPTTNIILNGEKLKAFLLKSGIRQGCPLSPLLLNIVLEVLAIAVRPTREIKDIQIEREKVKLSLYIDDMILYTEKSKDSMQKLLKLINEFSKVAGYKINIQKSVTFLYTNNEILEKEYKSTIPIKITPPKMKYLGISLTKEVKDLYAENYKSLIKEIKEDSKKWKDIPGSSCHGSAEMNLLRTQV</sequence>
<dbReference type="PROSITE" id="PS50878">
    <property type="entry name" value="RT_POL"/>
    <property type="match status" value="1"/>
</dbReference>
<dbReference type="SUPFAM" id="SSF56672">
    <property type="entry name" value="DNA/RNA polymerases"/>
    <property type="match status" value="1"/>
</dbReference>
<evidence type="ECO:0000313" key="4">
    <source>
        <dbReference type="Proteomes" id="UP000694727"/>
    </source>
</evidence>
<dbReference type="AlphaFoldDB" id="A0A8D0KH62"/>
<dbReference type="Proteomes" id="UP000694725">
    <property type="component" value="Unplaced"/>
</dbReference>
<dbReference type="Proteomes" id="UP000694724">
    <property type="component" value="Unplaced"/>
</dbReference>
<dbReference type="PANTHER" id="PTHR19446">
    <property type="entry name" value="REVERSE TRANSCRIPTASES"/>
    <property type="match status" value="1"/>
</dbReference>
<dbReference type="Ensembl" id="ENSSSCT00025106816.1">
    <property type="protein sequence ID" value="ENSSSCP00025048054.1"/>
    <property type="gene ID" value="ENSSSCG00025076973.1"/>
</dbReference>
<name>A0A8D0KH62_PIG</name>
<proteinExistence type="predicted"/>
<dbReference type="Proteomes" id="UP000694570">
    <property type="component" value="Unplaced"/>
</dbReference>
<protein>
    <recommendedName>
        <fullName evidence="1">RNA-directed DNA polymerase</fullName>
        <ecNumber evidence="1">2.7.7.49</ecNumber>
    </recommendedName>
</protein>
<accession>A0A8D0KH62</accession>
<evidence type="ECO:0000256" key="1">
    <source>
        <dbReference type="ARBA" id="ARBA00012493"/>
    </source>
</evidence>
<dbReference type="Ensembl" id="ENSSSCT00040006904.1">
    <property type="protein sequence ID" value="ENSSSCP00040002751.1"/>
    <property type="gene ID" value="ENSSSCG00040005215.1"/>
</dbReference>
<reference evidence="3" key="1">
    <citation type="submission" date="2025-05" db="UniProtKB">
        <authorList>
            <consortium name="Ensembl"/>
        </authorList>
    </citation>
    <scope>IDENTIFICATION</scope>
</reference>
<dbReference type="Ensembl" id="ENSSSCT00030081511.1">
    <property type="protein sequence ID" value="ENSSSCP00030037400.1"/>
    <property type="gene ID" value="ENSSSCG00030058427.1"/>
</dbReference>
<dbReference type="Proteomes" id="UP000694727">
    <property type="component" value="Unplaced"/>
</dbReference>
<dbReference type="Proteomes" id="UP000694720">
    <property type="component" value="Unplaced"/>
</dbReference>
<dbReference type="Ensembl" id="ENSSSCT00055002308.1">
    <property type="protein sequence ID" value="ENSSSCP00055001756.1"/>
    <property type="gene ID" value="ENSSSCG00055001278.1"/>
</dbReference>
<dbReference type="InterPro" id="IPR043502">
    <property type="entry name" value="DNA/RNA_pol_sf"/>
</dbReference>
<dbReference type="Proteomes" id="UP000694722">
    <property type="component" value="Unplaced"/>
</dbReference>
<dbReference type="GO" id="GO:0003964">
    <property type="term" value="F:RNA-directed DNA polymerase activity"/>
    <property type="evidence" value="ECO:0007669"/>
    <property type="project" value="UniProtKB-EC"/>
</dbReference>
<dbReference type="Ensembl" id="ENSSSCT00050016230.1">
    <property type="protein sequence ID" value="ENSSSCP00050006659.1"/>
    <property type="gene ID" value="ENSSSCG00050012049.1"/>
</dbReference>
<dbReference type="InterPro" id="IPR000477">
    <property type="entry name" value="RT_dom"/>
</dbReference>
<organism evidence="3 4">
    <name type="scientific">Sus scrofa</name>
    <name type="common">Pig</name>
    <dbReference type="NCBI Taxonomy" id="9823"/>
    <lineage>
        <taxon>Eukaryota</taxon>
        <taxon>Metazoa</taxon>
        <taxon>Chordata</taxon>
        <taxon>Craniata</taxon>
        <taxon>Vertebrata</taxon>
        <taxon>Euteleostomi</taxon>
        <taxon>Mammalia</taxon>
        <taxon>Eutheria</taxon>
        <taxon>Laurasiatheria</taxon>
        <taxon>Artiodactyla</taxon>
        <taxon>Suina</taxon>
        <taxon>Suidae</taxon>
        <taxon>Sus</taxon>
    </lineage>
</organism>
<dbReference type="Ensembl" id="ENSSSCT00065082662.1">
    <property type="protein sequence ID" value="ENSSSCP00065036012.1"/>
    <property type="gene ID" value="ENSSSCG00065060347.1"/>
</dbReference>